<dbReference type="Proteomes" id="UP000680304">
    <property type="component" value="Unassembled WGS sequence"/>
</dbReference>
<name>A0ABQ4N1J1_9BACL</name>
<dbReference type="RefSeq" id="WP_062489955.1">
    <property type="nucleotide sequence ID" value="NZ_BOVJ01000018.1"/>
</dbReference>
<keyword evidence="3" id="KW-1185">Reference proteome</keyword>
<sequence length="174" mass="19013">MKHRNEPKSRKLRTLLIAMSLMLMIPYSAAFAEGDAAGKAAEDQKPNVAAGVTVIRANGDVVTPLGAGEWDYLGKRTTSSSENPSNYVHSGGGDFKYKVASGPSGGAWYQLREYDPDNADDIITDPYGYSFFYLYPGDTLIYRGISGAVDGTNKKAEFYVYETFSGSATVQYWD</sequence>
<keyword evidence="1" id="KW-0732">Signal</keyword>
<dbReference type="EMBL" id="BOVJ01000018">
    <property type="protein sequence ID" value="GIQ62050.1"/>
    <property type="molecule type" value="Genomic_DNA"/>
</dbReference>
<proteinExistence type="predicted"/>
<feature type="signal peptide" evidence="1">
    <location>
        <begin position="1"/>
        <end position="32"/>
    </location>
</feature>
<reference evidence="2 3" key="1">
    <citation type="submission" date="2021-04" db="EMBL/GenBank/DDBJ databases">
        <title>Draft genome sequence of Paenibacillus cisolokensis, LC2-13A.</title>
        <authorList>
            <person name="Uke A."/>
            <person name="Chhe C."/>
            <person name="Baramee S."/>
            <person name="Kosugi A."/>
        </authorList>
    </citation>
    <scope>NUCLEOTIDE SEQUENCE [LARGE SCALE GENOMIC DNA]</scope>
    <source>
        <strain evidence="2 3">LC2-13A</strain>
    </source>
</reference>
<organism evidence="2 3">
    <name type="scientific">Paenibacillus cisolokensis</name>
    <dbReference type="NCBI Taxonomy" id="1658519"/>
    <lineage>
        <taxon>Bacteria</taxon>
        <taxon>Bacillati</taxon>
        <taxon>Bacillota</taxon>
        <taxon>Bacilli</taxon>
        <taxon>Bacillales</taxon>
        <taxon>Paenibacillaceae</taxon>
        <taxon>Paenibacillus</taxon>
    </lineage>
</organism>
<evidence type="ECO:0000256" key="1">
    <source>
        <dbReference type="SAM" id="SignalP"/>
    </source>
</evidence>
<gene>
    <name evidence="2" type="ORF">PACILC2_06180</name>
</gene>
<evidence type="ECO:0000313" key="3">
    <source>
        <dbReference type="Proteomes" id="UP000680304"/>
    </source>
</evidence>
<accession>A0ABQ4N1J1</accession>
<evidence type="ECO:0000313" key="2">
    <source>
        <dbReference type="EMBL" id="GIQ62050.1"/>
    </source>
</evidence>
<protein>
    <submittedName>
        <fullName evidence="2">Uncharacterized protein</fullName>
    </submittedName>
</protein>
<feature type="chain" id="PRO_5046384772" evidence="1">
    <location>
        <begin position="33"/>
        <end position="174"/>
    </location>
</feature>
<comment type="caution">
    <text evidence="2">The sequence shown here is derived from an EMBL/GenBank/DDBJ whole genome shotgun (WGS) entry which is preliminary data.</text>
</comment>